<dbReference type="Proteomes" id="UP000001497">
    <property type="component" value="Chromosome"/>
</dbReference>
<evidence type="ECO:0000313" key="2">
    <source>
        <dbReference type="EMBL" id="ADL27123.1"/>
    </source>
</evidence>
<gene>
    <name evidence="1" type="ordered locus">Fisuc_1542</name>
    <name evidence="2" type="ordered locus">FSU_2024</name>
</gene>
<evidence type="ECO:0000313" key="1">
    <source>
        <dbReference type="EMBL" id="ACX75139.1"/>
    </source>
</evidence>
<proteinExistence type="predicted"/>
<dbReference type="Proteomes" id="UP000000517">
    <property type="component" value="Chromosome"/>
</dbReference>
<organism evidence="2 3">
    <name type="scientific">Fibrobacter succinogenes (strain ATCC 19169 / S85)</name>
    <dbReference type="NCBI Taxonomy" id="59374"/>
    <lineage>
        <taxon>Bacteria</taxon>
        <taxon>Pseudomonadati</taxon>
        <taxon>Fibrobacterota</taxon>
        <taxon>Fibrobacteria</taxon>
        <taxon>Fibrobacterales</taxon>
        <taxon>Fibrobacteraceae</taxon>
        <taxon>Fibrobacter</taxon>
    </lineage>
</organism>
<name>C9RRF3_FIBSS</name>
<dbReference type="EMBL" id="CP002158">
    <property type="protein sequence ID" value="ADL27123.1"/>
    <property type="molecule type" value="Genomic_DNA"/>
</dbReference>
<reference evidence="1 4" key="1">
    <citation type="submission" date="2009-10" db="EMBL/GenBank/DDBJ databases">
        <title>Complete sequence of Fibrobacter succinogenes subsp. succinogenes S85.</title>
        <authorList>
            <consortium name="US DOE Joint Genome Institute"/>
            <person name="Lucas S."/>
            <person name="Copeland A."/>
            <person name="Lapidus A."/>
            <person name="Glavina del Rio T."/>
            <person name="Tice H."/>
            <person name="Bruce D."/>
            <person name="Goodwin L."/>
            <person name="Pitluck S."/>
            <person name="Chertkov O."/>
            <person name="Detter J.C."/>
            <person name="Han C."/>
            <person name="Tapia R."/>
            <person name="Larimer F."/>
            <person name="Land M."/>
            <person name="Hauser L."/>
            <person name="Kyrpides N."/>
            <person name="Mikhailova N."/>
            <person name="Weimer P.J."/>
            <person name="Stevenson D.M."/>
            <person name="Boyum J."/>
            <person name="Brumm P.I."/>
            <person name="Mead D."/>
        </authorList>
    </citation>
    <scope>NUCLEOTIDE SEQUENCE [LARGE SCALE GENOMIC DNA]</scope>
    <source>
        <strain evidence="4">ATCC 19169 / S85</strain>
        <strain evidence="1">S85</strain>
    </source>
</reference>
<evidence type="ECO:0000313" key="3">
    <source>
        <dbReference type="Proteomes" id="UP000000517"/>
    </source>
</evidence>
<keyword evidence="4" id="KW-1185">Reference proteome</keyword>
<sequence>MATWNIGIDEKGRFGCFTESKEGPSVVCAFITQKNGADCEMFLKGCAALINRQKFDKVTNTVVREHYKNESDYDRAVFEKIVENFYHARAMRESGREKNDKKEDPLKETMDFLIDLEARKDFFEKIFVSPQNKDFVGSRQNYYLNSLYEVLSSVFESGIFKPKDSVNVYIAQRALEVIGYEFPADIVVRQLRNALENCASSEVSNDIENAIKIIHKYGDKQAHRSFESVGEEKDYKDLLKDYHDNLAKSIRNFLTSSYPNVSVGNVVCQSAKKYVFPAMADIAGTLVDYGVECEKAKKRSLVKGLNIKAFIEDGDFDAAAQLIGQLFYAPKKVKETLKGNLVELFISVTSEKDESITRKNYDSVWKILTDHCIGKMHNRGVEGELFLETGKLINLLDEFIDAYKPSPVVYARYLKMKGEFGQHSGSIDLDAAKGLAEKIKGFRENCRDKEVYAELYDLEEEFWIESCSQFRFNLYDFDDADYKQILKEYKLKMKRLPFWSEIYKKDDIKDRRYSVICGTIGQALAFSGDHKKAIEYLLEDYRHTNYMKNLPASFLVVEYLRKGELENAVEWFKNQVKEVLGKEKTIEQFFLDVEDGKKVDNWLVLNFLRIWAYSMKIGKPVVQRTLSFEKWTECNFDEYPGGLVLKWAAICNHYAKGSKETTVALLNKSIEVLTKESAFAVNSLALSPMRVLNVLDAMPIENYAKAFDDLCKRCESFAKYAKANPVLDPKTECKDVWDAAMILPFNYA</sequence>
<dbReference type="RefSeq" id="WP_014546228.1">
    <property type="nucleotide sequence ID" value="NC_013410.1"/>
</dbReference>
<evidence type="ECO:0000313" key="4">
    <source>
        <dbReference type="Proteomes" id="UP000001497"/>
    </source>
</evidence>
<dbReference type="KEGG" id="fsu:Fisuc_1542"/>
<reference evidence="2" key="3">
    <citation type="submission" date="2010-08" db="EMBL/GenBank/DDBJ databases">
        <authorList>
            <person name="Durkin A.S."/>
            <person name="Nelson K.E."/>
            <person name="Morrison M."/>
            <person name="Forsberg C.W."/>
            <person name="Wilson D.B."/>
            <person name="Russell J.B."/>
            <person name="Cann I.K.O."/>
            <person name="Mackie R.I."/>
            <person name="White B.A."/>
        </authorList>
    </citation>
    <scope>NUCLEOTIDE SEQUENCE</scope>
    <source>
        <strain evidence="2">S85</strain>
    </source>
</reference>
<dbReference type="EMBL" id="CP001792">
    <property type="protein sequence ID" value="ACX75139.1"/>
    <property type="molecule type" value="Genomic_DNA"/>
</dbReference>
<reference evidence="3" key="2">
    <citation type="submission" date="2010-08" db="EMBL/GenBank/DDBJ databases">
        <title>Complete sequence of Fibrobacter succinogenes subsp. succinogenes S85.</title>
        <authorList>
            <person name="Durkin A.S."/>
            <person name="Nelson K.E."/>
            <person name="Morrison M."/>
            <person name="Forsberg C.W."/>
            <person name="Wilson D.B."/>
            <person name="Russell J.B."/>
            <person name="Cann I.K.O."/>
            <person name="Mackie R.I."/>
            <person name="White B.A."/>
        </authorList>
    </citation>
    <scope>NUCLEOTIDE SEQUENCE [LARGE SCALE GENOMIC DNA]</scope>
    <source>
        <strain evidence="3">ATCC 19169 / S85</strain>
    </source>
</reference>
<dbReference type="AlphaFoldDB" id="C9RRF3"/>
<accession>C9RRF3</accession>
<protein>
    <submittedName>
        <fullName evidence="2">Uncharacterized protein</fullName>
    </submittedName>
</protein>
<dbReference type="eggNOG" id="COG0457">
    <property type="taxonomic scope" value="Bacteria"/>
</dbReference>
<dbReference type="STRING" id="59374.FSU_2024"/>
<dbReference type="HOGENOM" id="CLU_371627_0_0_0"/>
<dbReference type="KEGG" id="fsc:FSU_2024"/>